<evidence type="ECO:0000259" key="2">
    <source>
        <dbReference type="SMART" id="SM01195"/>
    </source>
</evidence>
<feature type="compositionally biased region" description="Polar residues" evidence="1">
    <location>
        <begin position="137"/>
        <end position="146"/>
    </location>
</feature>
<evidence type="ECO:0000313" key="4">
    <source>
        <dbReference type="RefSeq" id="XP_017785714.1"/>
    </source>
</evidence>
<protein>
    <submittedName>
        <fullName evidence="4">Band 4.1-like protein 5</fullName>
    </submittedName>
</protein>
<keyword evidence="3" id="KW-1185">Reference proteome</keyword>
<feature type="region of interest" description="Disordered" evidence="1">
    <location>
        <begin position="47"/>
        <end position="78"/>
    </location>
</feature>
<dbReference type="RefSeq" id="XP_017785714.1">
    <property type="nucleotide sequence ID" value="XM_017930225.1"/>
</dbReference>
<feature type="domain" description="FERM adjacent" evidence="2">
    <location>
        <begin position="34"/>
        <end position="78"/>
    </location>
</feature>
<dbReference type="GeneID" id="108568878"/>
<name>A0ABM1NFW4_NICVS</name>
<gene>
    <name evidence="4" type="primary">LOC108568878</name>
</gene>
<reference evidence="4" key="1">
    <citation type="submission" date="2025-08" db="UniProtKB">
        <authorList>
            <consortium name="RefSeq"/>
        </authorList>
    </citation>
    <scope>IDENTIFICATION</scope>
    <source>
        <tissue evidence="4">Whole Larva</tissue>
    </source>
</reference>
<dbReference type="PANTHER" id="PTHR23280:SF25">
    <property type="entry name" value="MOESIN_EZRIN_RADIXIN HOMOLOG 1"/>
    <property type="match status" value="1"/>
</dbReference>
<feature type="region of interest" description="Disordered" evidence="1">
    <location>
        <begin position="137"/>
        <end position="172"/>
    </location>
</feature>
<dbReference type="Pfam" id="PF08736">
    <property type="entry name" value="FA"/>
    <property type="match status" value="1"/>
</dbReference>
<proteinExistence type="predicted"/>
<dbReference type="InterPro" id="IPR014847">
    <property type="entry name" value="FA"/>
</dbReference>
<dbReference type="Pfam" id="PF09380">
    <property type="entry name" value="FERM_C"/>
    <property type="match status" value="1"/>
</dbReference>
<evidence type="ECO:0000313" key="3">
    <source>
        <dbReference type="Proteomes" id="UP000695000"/>
    </source>
</evidence>
<dbReference type="PANTHER" id="PTHR23280">
    <property type="entry name" value="4.1 G PROTEIN"/>
    <property type="match status" value="1"/>
</dbReference>
<organism evidence="3 4">
    <name type="scientific">Nicrophorus vespilloides</name>
    <name type="common">Boreal carrion beetle</name>
    <dbReference type="NCBI Taxonomy" id="110193"/>
    <lineage>
        <taxon>Eukaryota</taxon>
        <taxon>Metazoa</taxon>
        <taxon>Ecdysozoa</taxon>
        <taxon>Arthropoda</taxon>
        <taxon>Hexapoda</taxon>
        <taxon>Insecta</taxon>
        <taxon>Pterygota</taxon>
        <taxon>Neoptera</taxon>
        <taxon>Endopterygota</taxon>
        <taxon>Coleoptera</taxon>
        <taxon>Polyphaga</taxon>
        <taxon>Staphyliniformia</taxon>
        <taxon>Silphidae</taxon>
        <taxon>Nicrophorinae</taxon>
        <taxon>Nicrophorus</taxon>
    </lineage>
</organism>
<dbReference type="SMART" id="SM01195">
    <property type="entry name" value="FA"/>
    <property type="match status" value="1"/>
</dbReference>
<sequence length="468" mass="51668">LHNEKACKHLWKCAVEHHGFFRLQAPVKGPTARQNFFRMGSRFRYSGRTEYQSTHQSRPRRVVQLERRPSQRYSRRQSHVLRERLREQQNSGTVQITELADCIQPSSSRCSERSTKSNATESEPYYCKVSNDNTKTLTPTVNSHSPVLSMGGSKNGTLKRNRAASSPPISPTLSNADSQLDVLLKSLAKETLTGIQMDEARNVATSEINKIDDCDAAALKLSFDIPNNINKYAAGMGGAKPIPRNQLKCNILKAKAEDELNVNVTKLTNQMFVAAANNDEENMNSLNAATFISVGGDKLTLSVSGPAPPNNQDLVEERKRCITPVTVTYFGQSDGGKLERVMLNEKQGQQQPLSLLNGNCIEDFDEAVDEPPKSSNPFVTTPNTNPFHEANPFLYSNPFQMDAIATDSEIDGSLGNEFDSNWNAAVTTPSFSNLSPWLVSQDIVSAPVSKVNTTETTIIKKSVITTQL</sequence>
<feature type="non-terminal residue" evidence="4">
    <location>
        <position position="1"/>
    </location>
</feature>
<dbReference type="Proteomes" id="UP000695000">
    <property type="component" value="Unplaced"/>
</dbReference>
<dbReference type="InterPro" id="IPR018980">
    <property type="entry name" value="FERM_PH-like_C"/>
</dbReference>
<accession>A0ABM1NFW4</accession>
<dbReference type="InterPro" id="IPR011993">
    <property type="entry name" value="PH-like_dom_sf"/>
</dbReference>
<dbReference type="SUPFAM" id="SSF50729">
    <property type="entry name" value="PH domain-like"/>
    <property type="match status" value="1"/>
</dbReference>
<dbReference type="Gene3D" id="2.30.29.30">
    <property type="entry name" value="Pleckstrin-homology domain (PH domain)/Phosphotyrosine-binding domain (PTB)"/>
    <property type="match status" value="1"/>
</dbReference>
<evidence type="ECO:0000256" key="1">
    <source>
        <dbReference type="SAM" id="MobiDB-lite"/>
    </source>
</evidence>